<accession>A0A1Y1YGH1</accession>
<organism evidence="1 2">
    <name type="scientific">Clohesyomyces aquaticus</name>
    <dbReference type="NCBI Taxonomy" id="1231657"/>
    <lineage>
        <taxon>Eukaryota</taxon>
        <taxon>Fungi</taxon>
        <taxon>Dikarya</taxon>
        <taxon>Ascomycota</taxon>
        <taxon>Pezizomycotina</taxon>
        <taxon>Dothideomycetes</taxon>
        <taxon>Pleosporomycetidae</taxon>
        <taxon>Pleosporales</taxon>
        <taxon>Lindgomycetaceae</taxon>
        <taxon>Clohesyomyces</taxon>
    </lineage>
</organism>
<evidence type="ECO:0000313" key="2">
    <source>
        <dbReference type="Proteomes" id="UP000193144"/>
    </source>
</evidence>
<dbReference type="EMBL" id="MCFA01000242">
    <property type="protein sequence ID" value="ORX97048.1"/>
    <property type="molecule type" value="Genomic_DNA"/>
</dbReference>
<reference evidence="1 2" key="1">
    <citation type="submission" date="2016-07" db="EMBL/GenBank/DDBJ databases">
        <title>Pervasive Adenine N6-methylation of Active Genes in Fungi.</title>
        <authorList>
            <consortium name="DOE Joint Genome Institute"/>
            <person name="Mondo S.J."/>
            <person name="Dannebaum R.O."/>
            <person name="Kuo R.C."/>
            <person name="Labutti K."/>
            <person name="Haridas S."/>
            <person name="Kuo A."/>
            <person name="Salamov A."/>
            <person name="Ahrendt S.R."/>
            <person name="Lipzen A."/>
            <person name="Sullivan W."/>
            <person name="Andreopoulos W.B."/>
            <person name="Clum A."/>
            <person name="Lindquist E."/>
            <person name="Daum C."/>
            <person name="Ramamoorthy G.K."/>
            <person name="Gryganskyi A."/>
            <person name="Culley D."/>
            <person name="Magnuson J.K."/>
            <person name="James T.Y."/>
            <person name="O'Malley M.A."/>
            <person name="Stajich J.E."/>
            <person name="Spatafora J.W."/>
            <person name="Visel A."/>
            <person name="Grigoriev I.V."/>
        </authorList>
    </citation>
    <scope>NUCLEOTIDE SEQUENCE [LARGE SCALE GENOMIC DNA]</scope>
    <source>
        <strain evidence="1 2">CBS 115471</strain>
    </source>
</reference>
<proteinExistence type="predicted"/>
<sequence length="199" mass="22435">MRIIRIGIGCIVQHAIFSSGTGFRAGSIETESSQARIVHDKFLVLMLIKLSHSGEGLLLRELRGFIDGGGVRACSHVTLRWIPELWIGKASPDYLELCEKSFGSCAICLTDYCVEISRCGRKNVYFVTVSIYRQIGDCRSPSDWQWRSMATWLGKGEPRISYDTKDFGPGVTRDRWNKGEGVVSKTGGEWVEVPRTWRR</sequence>
<keyword evidence="2" id="KW-1185">Reference proteome</keyword>
<dbReference type="AlphaFoldDB" id="A0A1Y1YGH1"/>
<dbReference type="STRING" id="1231657.A0A1Y1YGH1"/>
<dbReference type="Proteomes" id="UP000193144">
    <property type="component" value="Unassembled WGS sequence"/>
</dbReference>
<protein>
    <submittedName>
        <fullName evidence="1">Uncharacterized protein</fullName>
    </submittedName>
</protein>
<comment type="caution">
    <text evidence="1">The sequence shown here is derived from an EMBL/GenBank/DDBJ whole genome shotgun (WGS) entry which is preliminary data.</text>
</comment>
<dbReference type="OrthoDB" id="3766406at2759"/>
<evidence type="ECO:0000313" key="1">
    <source>
        <dbReference type="EMBL" id="ORX97048.1"/>
    </source>
</evidence>
<gene>
    <name evidence="1" type="ORF">BCR34DRAFT_578175</name>
</gene>
<name>A0A1Y1YGH1_9PLEO</name>